<dbReference type="AlphaFoldDB" id="A0A225ECS6"/>
<dbReference type="SUPFAM" id="SSF81336">
    <property type="entry name" value="F1F0 ATP synthase subunit A"/>
    <property type="match status" value="1"/>
</dbReference>
<evidence type="ECO:0000256" key="2">
    <source>
        <dbReference type="ARBA" id="ARBA00006810"/>
    </source>
</evidence>
<protein>
    <recommendedName>
        <fullName evidence="11 12">ATP synthase subunit a</fullName>
    </recommendedName>
    <alternativeName>
        <fullName evidence="11">ATP synthase F0 sector subunit a</fullName>
    </alternativeName>
    <alternativeName>
        <fullName evidence="11">F-ATPase subunit 6</fullName>
    </alternativeName>
</protein>
<feature type="transmembrane region" description="Helical" evidence="11">
    <location>
        <begin position="263"/>
        <end position="280"/>
    </location>
</feature>
<dbReference type="RefSeq" id="WP_088252286.1">
    <property type="nucleotide sequence ID" value="NZ_NIDE01000001.1"/>
</dbReference>
<keyword evidence="3 11" id="KW-0813">Transport</keyword>
<evidence type="ECO:0000256" key="12">
    <source>
        <dbReference type="RuleBase" id="RU000483"/>
    </source>
</evidence>
<feature type="transmembrane region" description="Helical" evidence="11">
    <location>
        <begin position="101"/>
        <end position="123"/>
    </location>
</feature>
<dbReference type="PANTHER" id="PTHR11410:SF0">
    <property type="entry name" value="ATP SYNTHASE SUBUNIT A"/>
    <property type="match status" value="1"/>
</dbReference>
<evidence type="ECO:0000256" key="9">
    <source>
        <dbReference type="ARBA" id="ARBA00023136"/>
    </source>
</evidence>
<feature type="transmembrane region" description="Helical" evidence="11">
    <location>
        <begin position="205"/>
        <end position="226"/>
    </location>
</feature>
<evidence type="ECO:0000313" key="14">
    <source>
        <dbReference type="Proteomes" id="UP000214646"/>
    </source>
</evidence>
<organism evidence="13 14">
    <name type="scientific">Fimbriiglobus ruber</name>
    <dbReference type="NCBI Taxonomy" id="1908690"/>
    <lineage>
        <taxon>Bacteria</taxon>
        <taxon>Pseudomonadati</taxon>
        <taxon>Planctomycetota</taxon>
        <taxon>Planctomycetia</taxon>
        <taxon>Gemmatales</taxon>
        <taxon>Gemmataceae</taxon>
        <taxon>Fimbriiglobus</taxon>
    </lineage>
</organism>
<evidence type="ECO:0000256" key="4">
    <source>
        <dbReference type="ARBA" id="ARBA00022547"/>
    </source>
</evidence>
<keyword evidence="8 11" id="KW-0406">Ion transport</keyword>
<dbReference type="GO" id="GO:0005886">
    <property type="term" value="C:plasma membrane"/>
    <property type="evidence" value="ECO:0007669"/>
    <property type="project" value="UniProtKB-SubCell"/>
</dbReference>
<feature type="transmembrane region" description="Helical" evidence="11">
    <location>
        <begin position="41"/>
        <end position="60"/>
    </location>
</feature>
<proteinExistence type="inferred from homology"/>
<accession>A0A225ECS6</accession>
<evidence type="ECO:0000256" key="3">
    <source>
        <dbReference type="ARBA" id="ARBA00022448"/>
    </source>
</evidence>
<keyword evidence="6 11" id="KW-0375">Hydrogen ion transport</keyword>
<evidence type="ECO:0000256" key="7">
    <source>
        <dbReference type="ARBA" id="ARBA00022989"/>
    </source>
</evidence>
<comment type="subcellular location">
    <subcellularLocation>
        <location evidence="11 12">Cell membrane</location>
        <topology evidence="11 12">Multi-pass membrane protein</topology>
    </subcellularLocation>
    <subcellularLocation>
        <location evidence="1">Membrane</location>
        <topology evidence="1">Multi-pass membrane protein</topology>
    </subcellularLocation>
</comment>
<evidence type="ECO:0000256" key="11">
    <source>
        <dbReference type="HAMAP-Rule" id="MF_01393"/>
    </source>
</evidence>
<keyword evidence="10 11" id="KW-0066">ATP synthesis</keyword>
<dbReference type="InterPro" id="IPR035908">
    <property type="entry name" value="F0_ATP_A_sf"/>
</dbReference>
<evidence type="ECO:0000256" key="10">
    <source>
        <dbReference type="ARBA" id="ARBA00023310"/>
    </source>
</evidence>
<dbReference type="OrthoDB" id="9809130at2"/>
<sequence>MSDPVTGGKPQIDPFGHVVDSAHIQIFEGTELGFPDPISKYIVFLALAALVVGVMILWVANKIQSGQPPKGKLWNLIESLIFFVRDKIARPGLGIEDGDKFLPFLSTLFLFIFVCNLFGMFPFLPSPTAHIYVTGALAVVSFGVIHTIGIRENGLGGYLKTFIPHIHMEGGLGMRLFGFVLMFGMAILEYLTAFIRVIILAVRLFANMLAGHTVLFMILFFIKMVADPVYKIDIAQDWMFWPVSIFSVLMVTALSLLELFIAGLQAFIFTFLTAIFIGLAKHPPH</sequence>
<dbReference type="PANTHER" id="PTHR11410">
    <property type="entry name" value="ATP SYNTHASE SUBUNIT A"/>
    <property type="match status" value="1"/>
</dbReference>
<dbReference type="HAMAP" id="MF_01393">
    <property type="entry name" value="ATP_synth_a_bact"/>
    <property type="match status" value="1"/>
</dbReference>
<dbReference type="Proteomes" id="UP000214646">
    <property type="component" value="Unassembled WGS sequence"/>
</dbReference>
<evidence type="ECO:0000256" key="8">
    <source>
        <dbReference type="ARBA" id="ARBA00023065"/>
    </source>
</evidence>
<dbReference type="CDD" id="cd00310">
    <property type="entry name" value="ATP-synt_Fo_a_6"/>
    <property type="match status" value="1"/>
</dbReference>
<name>A0A225ECS6_9BACT</name>
<comment type="function">
    <text evidence="11 12">Key component of the proton channel; it plays a direct role in the translocation of protons across the membrane.</text>
</comment>
<dbReference type="Pfam" id="PF00119">
    <property type="entry name" value="ATP-synt_A"/>
    <property type="match status" value="1"/>
</dbReference>
<dbReference type="InterPro" id="IPR045083">
    <property type="entry name" value="ATP_synth_F0_asu_bact/mt"/>
</dbReference>
<dbReference type="Gene3D" id="1.20.120.220">
    <property type="entry name" value="ATP synthase, F0 complex, subunit A"/>
    <property type="match status" value="1"/>
</dbReference>
<keyword evidence="7 11" id="KW-1133">Transmembrane helix</keyword>
<feature type="transmembrane region" description="Helical" evidence="11">
    <location>
        <begin position="176"/>
        <end position="199"/>
    </location>
</feature>
<keyword evidence="4 11" id="KW-0138">CF(0)</keyword>
<keyword evidence="14" id="KW-1185">Reference proteome</keyword>
<comment type="caution">
    <text evidence="13">The sequence shown here is derived from an EMBL/GenBank/DDBJ whole genome shotgun (WGS) entry which is preliminary data.</text>
</comment>
<evidence type="ECO:0000256" key="6">
    <source>
        <dbReference type="ARBA" id="ARBA00022781"/>
    </source>
</evidence>
<keyword evidence="5 11" id="KW-0812">Transmembrane</keyword>
<keyword evidence="11" id="KW-1003">Cell membrane</keyword>
<evidence type="ECO:0000256" key="5">
    <source>
        <dbReference type="ARBA" id="ARBA00022692"/>
    </source>
</evidence>
<evidence type="ECO:0000313" key="13">
    <source>
        <dbReference type="EMBL" id="OWK47149.1"/>
    </source>
</evidence>
<dbReference type="PRINTS" id="PR00123">
    <property type="entry name" value="ATPASEA"/>
</dbReference>
<comment type="similarity">
    <text evidence="2 11 12">Belongs to the ATPase A chain family.</text>
</comment>
<dbReference type="NCBIfam" id="TIGR01131">
    <property type="entry name" value="ATP_synt_6_or_A"/>
    <property type="match status" value="1"/>
</dbReference>
<dbReference type="GO" id="GO:0045259">
    <property type="term" value="C:proton-transporting ATP synthase complex"/>
    <property type="evidence" value="ECO:0007669"/>
    <property type="project" value="UniProtKB-KW"/>
</dbReference>
<gene>
    <name evidence="11" type="primary">atpB</name>
    <name evidence="13" type="ORF">FRUB_00848</name>
</gene>
<keyword evidence="9 11" id="KW-0472">Membrane</keyword>
<feature type="transmembrane region" description="Helical" evidence="11">
    <location>
        <begin position="238"/>
        <end position="257"/>
    </location>
</feature>
<feature type="transmembrane region" description="Helical" evidence="11">
    <location>
        <begin position="129"/>
        <end position="150"/>
    </location>
</feature>
<dbReference type="InterPro" id="IPR000568">
    <property type="entry name" value="ATP_synth_F0_asu"/>
</dbReference>
<reference evidence="14" key="1">
    <citation type="submission" date="2017-06" db="EMBL/GenBank/DDBJ databases">
        <title>Genome analysis of Fimbriiglobus ruber SP5, the first member of the order Planctomycetales with confirmed chitinolytic capability.</title>
        <authorList>
            <person name="Ravin N.V."/>
            <person name="Rakitin A.L."/>
            <person name="Ivanova A.A."/>
            <person name="Beletsky A.V."/>
            <person name="Kulichevskaya I.S."/>
            <person name="Mardanov A.V."/>
            <person name="Dedysh S.N."/>
        </authorList>
    </citation>
    <scope>NUCLEOTIDE SEQUENCE [LARGE SCALE GENOMIC DNA]</scope>
    <source>
        <strain evidence="14">SP5</strain>
    </source>
</reference>
<dbReference type="GO" id="GO:0046933">
    <property type="term" value="F:proton-transporting ATP synthase activity, rotational mechanism"/>
    <property type="evidence" value="ECO:0007669"/>
    <property type="project" value="UniProtKB-UniRule"/>
</dbReference>
<dbReference type="EMBL" id="NIDE01000001">
    <property type="protein sequence ID" value="OWK47149.1"/>
    <property type="molecule type" value="Genomic_DNA"/>
</dbReference>
<evidence type="ECO:0000256" key="1">
    <source>
        <dbReference type="ARBA" id="ARBA00004141"/>
    </source>
</evidence>